<dbReference type="PANTHER" id="PTHR47723:SF13">
    <property type="entry name" value="PUTATIVE-RELATED"/>
    <property type="match status" value="1"/>
</dbReference>
<name>A0AAE1IMS8_9FABA</name>
<dbReference type="InterPro" id="IPR002156">
    <property type="entry name" value="RNaseH_domain"/>
</dbReference>
<dbReference type="CDD" id="cd06222">
    <property type="entry name" value="RNase_H_like"/>
    <property type="match status" value="1"/>
</dbReference>
<feature type="domain" description="RNase H type-1" evidence="1">
    <location>
        <begin position="28"/>
        <end position="146"/>
    </location>
</feature>
<organism evidence="2 3">
    <name type="scientific">Acacia crassicarpa</name>
    <name type="common">northern wattle</name>
    <dbReference type="NCBI Taxonomy" id="499986"/>
    <lineage>
        <taxon>Eukaryota</taxon>
        <taxon>Viridiplantae</taxon>
        <taxon>Streptophyta</taxon>
        <taxon>Embryophyta</taxon>
        <taxon>Tracheophyta</taxon>
        <taxon>Spermatophyta</taxon>
        <taxon>Magnoliopsida</taxon>
        <taxon>eudicotyledons</taxon>
        <taxon>Gunneridae</taxon>
        <taxon>Pentapetalae</taxon>
        <taxon>rosids</taxon>
        <taxon>fabids</taxon>
        <taxon>Fabales</taxon>
        <taxon>Fabaceae</taxon>
        <taxon>Caesalpinioideae</taxon>
        <taxon>mimosoid clade</taxon>
        <taxon>Acacieae</taxon>
        <taxon>Acacia</taxon>
    </lineage>
</organism>
<dbReference type="Gene3D" id="3.30.420.10">
    <property type="entry name" value="Ribonuclease H-like superfamily/Ribonuclease H"/>
    <property type="match status" value="1"/>
</dbReference>
<evidence type="ECO:0000259" key="1">
    <source>
        <dbReference type="Pfam" id="PF13456"/>
    </source>
</evidence>
<accession>A0AAE1IMS8</accession>
<dbReference type="InterPro" id="IPR036397">
    <property type="entry name" value="RNaseH_sf"/>
</dbReference>
<dbReference type="AlphaFoldDB" id="A0AAE1IMS8"/>
<dbReference type="Pfam" id="PF13456">
    <property type="entry name" value="RVT_3"/>
    <property type="match status" value="1"/>
</dbReference>
<dbReference type="GO" id="GO:0003676">
    <property type="term" value="F:nucleic acid binding"/>
    <property type="evidence" value="ECO:0007669"/>
    <property type="project" value="InterPro"/>
</dbReference>
<dbReference type="InterPro" id="IPR012337">
    <property type="entry name" value="RNaseH-like_sf"/>
</dbReference>
<gene>
    <name evidence="2" type="ORF">QN277_014392</name>
</gene>
<comment type="caution">
    <text evidence="2">The sequence shown here is derived from an EMBL/GenBank/DDBJ whole genome shotgun (WGS) entry which is preliminary data.</text>
</comment>
<dbReference type="PANTHER" id="PTHR47723">
    <property type="entry name" value="OS05G0353850 PROTEIN"/>
    <property type="match status" value="1"/>
</dbReference>
<proteinExistence type="predicted"/>
<evidence type="ECO:0000313" key="2">
    <source>
        <dbReference type="EMBL" id="KAK4252647.1"/>
    </source>
</evidence>
<dbReference type="InterPro" id="IPR044730">
    <property type="entry name" value="RNase_H-like_dom_plant"/>
</dbReference>
<dbReference type="EMBL" id="JAWXYG010000022">
    <property type="protein sequence ID" value="KAK4252647.1"/>
    <property type="molecule type" value="Genomic_DNA"/>
</dbReference>
<reference evidence="2" key="1">
    <citation type="submission" date="2023-10" db="EMBL/GenBank/DDBJ databases">
        <title>Chromosome-level genome of the transformable northern wattle, Acacia crassicarpa.</title>
        <authorList>
            <person name="Massaro I."/>
            <person name="Sinha N.R."/>
            <person name="Poethig S."/>
            <person name="Leichty A.R."/>
        </authorList>
    </citation>
    <scope>NUCLEOTIDE SEQUENCE</scope>
    <source>
        <strain evidence="2">Acra3RX</strain>
        <tissue evidence="2">Leaf</tissue>
    </source>
</reference>
<keyword evidence="3" id="KW-1185">Reference proteome</keyword>
<sequence>MINLSLRLNCEDQITGWEKPPHGWLKLNVDGASTIQSSKAGCGGVIRDCLGNWVVGFAKSIGDCNASNAEEWAIVEGLQLAWDLGFKKIILESDASSVVNVLLDISCATCNSLLLTARDLMTLNWQVDVRVIPREFNRIADALAKRGISNSILLDECPTSLRAWLDQECLGLNSPIV</sequence>
<dbReference type="Proteomes" id="UP001293593">
    <property type="component" value="Unassembled WGS sequence"/>
</dbReference>
<dbReference type="GO" id="GO:0004523">
    <property type="term" value="F:RNA-DNA hybrid ribonuclease activity"/>
    <property type="evidence" value="ECO:0007669"/>
    <property type="project" value="InterPro"/>
</dbReference>
<evidence type="ECO:0000313" key="3">
    <source>
        <dbReference type="Proteomes" id="UP001293593"/>
    </source>
</evidence>
<dbReference type="InterPro" id="IPR053151">
    <property type="entry name" value="RNase_H-like"/>
</dbReference>
<dbReference type="SUPFAM" id="SSF53098">
    <property type="entry name" value="Ribonuclease H-like"/>
    <property type="match status" value="1"/>
</dbReference>
<protein>
    <recommendedName>
        <fullName evidence="1">RNase H type-1 domain-containing protein</fullName>
    </recommendedName>
</protein>